<name>A0A0R3RKX0_9BILA</name>
<reference evidence="2" key="1">
    <citation type="submission" date="2017-02" db="UniProtKB">
        <authorList>
            <consortium name="WormBaseParasite"/>
        </authorList>
    </citation>
    <scope>IDENTIFICATION</scope>
</reference>
<evidence type="ECO:0000313" key="2">
    <source>
        <dbReference type="WBParaSite" id="EEL_0000212901-mRNA-1"/>
    </source>
</evidence>
<keyword evidence="1" id="KW-1185">Reference proteome</keyword>
<accession>A0A0R3RKX0</accession>
<organism evidence="1 2">
    <name type="scientific">Elaeophora elaphi</name>
    <dbReference type="NCBI Taxonomy" id="1147741"/>
    <lineage>
        <taxon>Eukaryota</taxon>
        <taxon>Metazoa</taxon>
        <taxon>Ecdysozoa</taxon>
        <taxon>Nematoda</taxon>
        <taxon>Chromadorea</taxon>
        <taxon>Rhabditida</taxon>
        <taxon>Spirurina</taxon>
        <taxon>Spiruromorpha</taxon>
        <taxon>Filarioidea</taxon>
        <taxon>Onchocercidae</taxon>
        <taxon>Elaeophora</taxon>
    </lineage>
</organism>
<protein>
    <submittedName>
        <fullName evidence="2">Uncharacterized protein</fullName>
    </submittedName>
</protein>
<dbReference type="Proteomes" id="UP000050640">
    <property type="component" value="Unplaced"/>
</dbReference>
<evidence type="ECO:0000313" key="1">
    <source>
        <dbReference type="Proteomes" id="UP000050640"/>
    </source>
</evidence>
<dbReference type="WBParaSite" id="EEL_0000212901-mRNA-1">
    <property type="protein sequence ID" value="EEL_0000212901-mRNA-1"/>
    <property type="gene ID" value="EEL_0000212901"/>
</dbReference>
<dbReference type="STRING" id="1147741.A0A0R3RKX0"/>
<sequence length="212" mass="23388">MSHQHCWQYIQDISSSTYGGGKCIGIPAFFDCILPGVRSKCQNSGVHILVDAITSFGCALGKELVQQSAKYAAKLNDTGELTEAAAKTYIRNELPAALPVLDEERSARPSIQRYMTAGNNFDNFLTSTSTSTLSTTIGLESIFERSQTSTTDNLLSSLFNKKKETFNYRRAPSRKIDSTLDYVEENTFLESDPTVEIAFDNDGNAISIPKSW</sequence>
<proteinExistence type="predicted"/>
<dbReference type="AlphaFoldDB" id="A0A0R3RKX0"/>